<keyword evidence="4 6" id="KW-0472">Membrane</keyword>
<dbReference type="AlphaFoldDB" id="A0A5N8XLI9"/>
<evidence type="ECO:0000313" key="8">
    <source>
        <dbReference type="EMBL" id="MPY59926.1"/>
    </source>
</evidence>
<dbReference type="OrthoDB" id="3217868at2"/>
<feature type="domain" description="ABC transmembrane type-2" evidence="7">
    <location>
        <begin position="32"/>
        <end position="258"/>
    </location>
</feature>
<dbReference type="Pfam" id="PF01061">
    <property type="entry name" value="ABC2_membrane"/>
    <property type="match status" value="1"/>
</dbReference>
<feature type="transmembrane region" description="Helical" evidence="6">
    <location>
        <begin position="148"/>
        <end position="169"/>
    </location>
</feature>
<accession>A0A5N8XLI9</accession>
<dbReference type="GO" id="GO:0140359">
    <property type="term" value="F:ABC-type transporter activity"/>
    <property type="evidence" value="ECO:0007669"/>
    <property type="project" value="InterPro"/>
</dbReference>
<dbReference type="InterPro" id="IPR047817">
    <property type="entry name" value="ABC2_TM_bact-type"/>
</dbReference>
<dbReference type="GO" id="GO:0043190">
    <property type="term" value="C:ATP-binding cassette (ABC) transporter complex"/>
    <property type="evidence" value="ECO:0007669"/>
    <property type="project" value="InterPro"/>
</dbReference>
<keyword evidence="3 6" id="KW-1133">Transmembrane helix</keyword>
<evidence type="ECO:0000256" key="5">
    <source>
        <dbReference type="ARBA" id="ARBA00023251"/>
    </source>
</evidence>
<dbReference type="InterPro" id="IPR000412">
    <property type="entry name" value="ABC_2_transport"/>
</dbReference>
<feature type="transmembrane region" description="Helical" evidence="6">
    <location>
        <begin position="234"/>
        <end position="255"/>
    </location>
</feature>
<dbReference type="PROSITE" id="PS51012">
    <property type="entry name" value="ABC_TM2"/>
    <property type="match status" value="1"/>
</dbReference>
<name>A0A5N8XLI9_9ACTN</name>
<dbReference type="PRINTS" id="PR00164">
    <property type="entry name" value="ABC2TRNSPORT"/>
</dbReference>
<dbReference type="InterPro" id="IPR052902">
    <property type="entry name" value="ABC-2_transporter"/>
</dbReference>
<dbReference type="EMBL" id="VJZC01000173">
    <property type="protein sequence ID" value="MPY59926.1"/>
    <property type="molecule type" value="Genomic_DNA"/>
</dbReference>
<evidence type="ECO:0000256" key="1">
    <source>
        <dbReference type="ARBA" id="ARBA00004141"/>
    </source>
</evidence>
<keyword evidence="5" id="KW-0046">Antibiotic resistance</keyword>
<evidence type="ECO:0000259" key="7">
    <source>
        <dbReference type="PROSITE" id="PS51012"/>
    </source>
</evidence>
<comment type="subcellular location">
    <subcellularLocation>
        <location evidence="6">Cell membrane</location>
        <topology evidence="6">Multi-pass membrane protein</topology>
    </subcellularLocation>
    <subcellularLocation>
        <location evidence="1">Membrane</location>
        <topology evidence="1">Multi-pass membrane protein</topology>
    </subcellularLocation>
</comment>
<feature type="transmembrane region" description="Helical" evidence="6">
    <location>
        <begin position="112"/>
        <end position="136"/>
    </location>
</feature>
<feature type="transmembrane region" description="Helical" evidence="6">
    <location>
        <begin position="69"/>
        <end position="91"/>
    </location>
</feature>
<keyword evidence="6" id="KW-1003">Cell membrane</keyword>
<organism evidence="8 9">
    <name type="scientific">Streptomyces spongiae</name>
    <dbReference type="NCBI Taxonomy" id="565072"/>
    <lineage>
        <taxon>Bacteria</taxon>
        <taxon>Bacillati</taxon>
        <taxon>Actinomycetota</taxon>
        <taxon>Actinomycetes</taxon>
        <taxon>Kitasatosporales</taxon>
        <taxon>Streptomycetaceae</taxon>
        <taxon>Streptomyces</taxon>
    </lineage>
</organism>
<evidence type="ECO:0000313" key="9">
    <source>
        <dbReference type="Proteomes" id="UP000400924"/>
    </source>
</evidence>
<feature type="transmembrane region" description="Helical" evidence="6">
    <location>
        <begin position="181"/>
        <end position="200"/>
    </location>
</feature>
<dbReference type="RefSeq" id="WP_152773387.1">
    <property type="nucleotide sequence ID" value="NZ_VJZC01000173.1"/>
</dbReference>
<evidence type="ECO:0000256" key="6">
    <source>
        <dbReference type="RuleBase" id="RU361157"/>
    </source>
</evidence>
<dbReference type="GO" id="GO:0046677">
    <property type="term" value="P:response to antibiotic"/>
    <property type="evidence" value="ECO:0007669"/>
    <property type="project" value="UniProtKB-KW"/>
</dbReference>
<keyword evidence="6" id="KW-0813">Transport</keyword>
<evidence type="ECO:0000256" key="3">
    <source>
        <dbReference type="ARBA" id="ARBA00022989"/>
    </source>
</evidence>
<comment type="similarity">
    <text evidence="6">Belongs to the ABC-2 integral membrane protein family.</text>
</comment>
<reference evidence="8 9" key="1">
    <citation type="submission" date="2019-07" db="EMBL/GenBank/DDBJ databases">
        <title>New species of Amycolatopsis and Streptomyces.</title>
        <authorList>
            <person name="Duangmal K."/>
            <person name="Teo W.F.A."/>
            <person name="Lipun K."/>
        </authorList>
    </citation>
    <scope>NUCLEOTIDE SEQUENCE [LARGE SCALE GENOMIC DNA]</scope>
    <source>
        <strain evidence="8 9">NBRC 106415</strain>
    </source>
</reference>
<comment type="caution">
    <text evidence="8">The sequence shown here is derived from an EMBL/GenBank/DDBJ whole genome shotgun (WGS) entry which is preliminary data.</text>
</comment>
<dbReference type="PANTHER" id="PTHR43027:SF2">
    <property type="entry name" value="TRANSPORT PERMEASE PROTEIN"/>
    <property type="match status" value="1"/>
</dbReference>
<dbReference type="PANTHER" id="PTHR43027">
    <property type="entry name" value="DOXORUBICIN RESISTANCE ABC TRANSPORTER PERMEASE PROTEIN DRRC-RELATED"/>
    <property type="match status" value="1"/>
</dbReference>
<proteinExistence type="inferred from homology"/>
<protein>
    <recommendedName>
        <fullName evidence="6">Transport permease protein</fullName>
    </recommendedName>
</protein>
<keyword evidence="9" id="KW-1185">Reference proteome</keyword>
<sequence>MTALTHAHPTAVKGSATAVLKAEARLFLREPGALFWILAFPTVLLCILGSVPSFREPQADLNGLRVVDLYVPIVILLAMIVSGIQSMPPVLTGYRERGILRRMSTTPMRPGALIGAQIALHGAAATLSAALALAVGRIVFDVALPRQLLGYLVAFALATLATLAVGGTVSAVGRTTKITQAVGSLVFFPAMFTAGLWMPVATMPDVLRHIVNLTPFGAAAQALDAAAAGDWPSWTHLGVTALWAVALIAAARRWFKWE</sequence>
<dbReference type="InterPro" id="IPR013525">
    <property type="entry name" value="ABC2_TM"/>
</dbReference>
<dbReference type="PIRSF" id="PIRSF006648">
    <property type="entry name" value="DrrB"/>
    <property type="match status" value="1"/>
</dbReference>
<dbReference type="Proteomes" id="UP000400924">
    <property type="component" value="Unassembled WGS sequence"/>
</dbReference>
<evidence type="ECO:0000256" key="2">
    <source>
        <dbReference type="ARBA" id="ARBA00022692"/>
    </source>
</evidence>
<evidence type="ECO:0000256" key="4">
    <source>
        <dbReference type="ARBA" id="ARBA00023136"/>
    </source>
</evidence>
<feature type="transmembrane region" description="Helical" evidence="6">
    <location>
        <begin position="33"/>
        <end position="54"/>
    </location>
</feature>
<gene>
    <name evidence="8" type="ORF">FNH08_22975</name>
</gene>
<keyword evidence="2 6" id="KW-0812">Transmembrane</keyword>